<keyword evidence="4" id="KW-1185">Reference proteome</keyword>
<sequence length="207" mass="21715">MSDQLSATATAEPAVGRTPTEIRAAAAPVLQRLAATAAERERERAYAFDDVRALAEQRITLIGVPAADGGAGGSLRDVTELVREIARADSNVAQALRGSFLVANRVAGRPDLPNRDVTLARLRNGDLFAGTVNERAGGPNGSVRTTIRRAGEGHVLNGEKYYSTGGLTRRGSPAPPRTKTGPSWTSRSQWTATACCSSTISTRSASA</sequence>
<proteinExistence type="predicted"/>
<dbReference type="Pfam" id="PF02771">
    <property type="entry name" value="Acyl-CoA_dh_N"/>
    <property type="match status" value="1"/>
</dbReference>
<dbReference type="InterPro" id="IPR009100">
    <property type="entry name" value="AcylCoA_DH/oxidase_NM_dom_sf"/>
</dbReference>
<dbReference type="Gene3D" id="1.10.540.10">
    <property type="entry name" value="Acyl-CoA dehydrogenase/oxidase, N-terminal domain"/>
    <property type="match status" value="1"/>
</dbReference>
<dbReference type="SUPFAM" id="SSF56645">
    <property type="entry name" value="Acyl-CoA dehydrogenase NM domain-like"/>
    <property type="match status" value="1"/>
</dbReference>
<evidence type="ECO:0000313" key="3">
    <source>
        <dbReference type="EMBL" id="SFT04565.1"/>
    </source>
</evidence>
<dbReference type="GO" id="GO:0050660">
    <property type="term" value="F:flavin adenine dinucleotide binding"/>
    <property type="evidence" value="ECO:0007669"/>
    <property type="project" value="InterPro"/>
</dbReference>
<feature type="region of interest" description="Disordered" evidence="1">
    <location>
        <begin position="159"/>
        <end position="187"/>
    </location>
</feature>
<dbReference type="InterPro" id="IPR037069">
    <property type="entry name" value="AcylCoA_DH/ox_N_sf"/>
</dbReference>
<reference evidence="4" key="1">
    <citation type="submission" date="2016-10" db="EMBL/GenBank/DDBJ databases">
        <authorList>
            <person name="Varghese N."/>
            <person name="Submissions S."/>
        </authorList>
    </citation>
    <scope>NUCLEOTIDE SEQUENCE [LARGE SCALE GENOMIC DNA]</scope>
    <source>
        <strain evidence="4">DSM 44771</strain>
    </source>
</reference>
<dbReference type="GO" id="GO:0016627">
    <property type="term" value="F:oxidoreductase activity, acting on the CH-CH group of donors"/>
    <property type="evidence" value="ECO:0007669"/>
    <property type="project" value="InterPro"/>
</dbReference>
<dbReference type="RefSeq" id="WP_245776132.1">
    <property type="nucleotide sequence ID" value="NZ_FOZX01000013.1"/>
</dbReference>
<feature type="domain" description="Acyl-CoA dehydrogenase/oxidase N-terminal" evidence="2">
    <location>
        <begin position="23"/>
        <end position="97"/>
    </location>
</feature>
<evidence type="ECO:0000259" key="2">
    <source>
        <dbReference type="Pfam" id="PF02771"/>
    </source>
</evidence>
<dbReference type="STRING" id="95161.SAMN05660874_05219"/>
<evidence type="ECO:0000313" key="4">
    <source>
        <dbReference type="Proteomes" id="UP000198852"/>
    </source>
</evidence>
<protein>
    <submittedName>
        <fullName evidence="3">Acyl-CoA dehydrogenase, N-terminal domain</fullName>
    </submittedName>
</protein>
<dbReference type="EMBL" id="FOZX01000013">
    <property type="protein sequence ID" value="SFT04565.1"/>
    <property type="molecule type" value="Genomic_DNA"/>
</dbReference>
<organism evidence="3 4">
    <name type="scientific">Saccharopolyspora flava</name>
    <dbReference type="NCBI Taxonomy" id="95161"/>
    <lineage>
        <taxon>Bacteria</taxon>
        <taxon>Bacillati</taxon>
        <taxon>Actinomycetota</taxon>
        <taxon>Actinomycetes</taxon>
        <taxon>Pseudonocardiales</taxon>
        <taxon>Pseudonocardiaceae</taxon>
        <taxon>Saccharopolyspora</taxon>
    </lineage>
</organism>
<dbReference type="AlphaFoldDB" id="A0A1I6USY9"/>
<name>A0A1I6USY9_9PSEU</name>
<dbReference type="InterPro" id="IPR013786">
    <property type="entry name" value="AcylCoA_DH/ox_N"/>
</dbReference>
<accession>A0A1I6USY9</accession>
<dbReference type="Proteomes" id="UP000198852">
    <property type="component" value="Unassembled WGS sequence"/>
</dbReference>
<evidence type="ECO:0000256" key="1">
    <source>
        <dbReference type="SAM" id="MobiDB-lite"/>
    </source>
</evidence>
<gene>
    <name evidence="3" type="ORF">SAMN05660874_05219</name>
</gene>